<sequence>MITPHAFRLTQGADLKESILQYIQKNQIQAGSLLSCVGCLKKAVIRLADESKTIELAGPLEILTLSGTLTPSHVHLHISVADAKGMVIGGHLVEGSIVSYTAEICLASFSNLVFSRAFDTETQFEELTIKLVE</sequence>
<feature type="domain" description="PPC" evidence="1">
    <location>
        <begin position="1"/>
        <end position="130"/>
    </location>
</feature>
<dbReference type="RefSeq" id="WP_107184883.1">
    <property type="nucleotide sequence ID" value="NZ_CP131575.1"/>
</dbReference>
<dbReference type="PANTHER" id="PTHR34988:SF1">
    <property type="entry name" value="DNA-BINDING PROTEIN"/>
    <property type="match status" value="1"/>
</dbReference>
<dbReference type="EMBL" id="PYNS01000007">
    <property type="protein sequence ID" value="PSV11249.1"/>
    <property type="molecule type" value="Genomic_DNA"/>
</dbReference>
<dbReference type="SUPFAM" id="SSF117856">
    <property type="entry name" value="AF0104/ALDC/Ptd012-like"/>
    <property type="match status" value="1"/>
</dbReference>
<reference evidence="2 3" key="1">
    <citation type="submission" date="2018-03" db="EMBL/GenBank/DDBJ databases">
        <title>Whole genome sequencing of Histamine producing bacteria.</title>
        <authorList>
            <person name="Butler K."/>
        </authorList>
    </citation>
    <scope>NUCLEOTIDE SEQUENCE [LARGE SCALE GENOMIC DNA]</scope>
    <source>
        <strain evidence="2 3">Res.4.1</strain>
    </source>
</reference>
<evidence type="ECO:0000313" key="3">
    <source>
        <dbReference type="Proteomes" id="UP000240530"/>
    </source>
</evidence>
<name>A0A2T3KVQ1_PHOLD</name>
<dbReference type="InterPro" id="IPR005175">
    <property type="entry name" value="PPC_dom"/>
</dbReference>
<gene>
    <name evidence="2" type="ORF">C0W93_09410</name>
</gene>
<evidence type="ECO:0000313" key="2">
    <source>
        <dbReference type="EMBL" id="PSV11249.1"/>
    </source>
</evidence>
<protein>
    <submittedName>
        <fullName evidence="2">DUF296 domain-containing protein</fullName>
    </submittedName>
</protein>
<dbReference type="Pfam" id="PF03479">
    <property type="entry name" value="PCC"/>
    <property type="match status" value="1"/>
</dbReference>
<accession>A0A2T3KVQ1</accession>
<dbReference type="Proteomes" id="UP000240530">
    <property type="component" value="Unassembled WGS sequence"/>
</dbReference>
<comment type="caution">
    <text evidence="2">The sequence shown here is derived from an EMBL/GenBank/DDBJ whole genome shotgun (WGS) entry which is preliminary data.</text>
</comment>
<dbReference type="PANTHER" id="PTHR34988">
    <property type="entry name" value="PROTEIN, PUTATIVE-RELATED"/>
    <property type="match status" value="1"/>
</dbReference>
<dbReference type="Gene3D" id="3.30.1330.80">
    <property type="entry name" value="Hypothetical protein, similar to alpha- acetolactate decarboxylase, domain 2"/>
    <property type="match status" value="1"/>
</dbReference>
<proteinExistence type="predicted"/>
<evidence type="ECO:0000259" key="1">
    <source>
        <dbReference type="PROSITE" id="PS51742"/>
    </source>
</evidence>
<organism evidence="2 3">
    <name type="scientific">Photobacterium leiognathi subsp. mandapamensis</name>
    <name type="common">Photobacterium mandapamensis</name>
    <dbReference type="NCBI Taxonomy" id="48408"/>
    <lineage>
        <taxon>Bacteria</taxon>
        <taxon>Pseudomonadati</taxon>
        <taxon>Pseudomonadota</taxon>
        <taxon>Gammaproteobacteria</taxon>
        <taxon>Vibrionales</taxon>
        <taxon>Vibrionaceae</taxon>
        <taxon>Photobacterium</taxon>
    </lineage>
</organism>
<dbReference type="PROSITE" id="PS51742">
    <property type="entry name" value="PPC"/>
    <property type="match status" value="1"/>
</dbReference>
<dbReference type="CDD" id="cd11378">
    <property type="entry name" value="DUF296"/>
    <property type="match status" value="1"/>
</dbReference>
<dbReference type="AlphaFoldDB" id="A0A2T3KVQ1"/>